<proteinExistence type="predicted"/>
<reference evidence="2" key="1">
    <citation type="submission" date="2021-12" db="EMBL/GenBank/DDBJ databases">
        <title>Discovery of the Pendulisporaceae a myxobacterial family with distinct sporulation behavior and unique specialized metabolism.</title>
        <authorList>
            <person name="Garcia R."/>
            <person name="Popoff A."/>
            <person name="Bader C.D."/>
            <person name="Loehr J."/>
            <person name="Walesch S."/>
            <person name="Walt C."/>
            <person name="Boldt J."/>
            <person name="Bunk B."/>
            <person name="Haeckl F.J.F.P.J."/>
            <person name="Gunesch A.P."/>
            <person name="Birkelbach J."/>
            <person name="Nuebel U."/>
            <person name="Pietschmann T."/>
            <person name="Bach T."/>
            <person name="Mueller R."/>
        </authorList>
    </citation>
    <scope>NUCLEOTIDE SEQUENCE</scope>
    <source>
        <strain evidence="2">MSr11367</strain>
    </source>
</reference>
<name>A0ABZ2KP46_9BACT</name>
<dbReference type="GO" id="GO:0016787">
    <property type="term" value="F:hydrolase activity"/>
    <property type="evidence" value="ECO:0007669"/>
    <property type="project" value="UniProtKB-KW"/>
</dbReference>
<dbReference type="PANTHER" id="PTHR37017">
    <property type="entry name" value="AB HYDROLASE-1 DOMAIN-CONTAINING PROTEIN-RELATED"/>
    <property type="match status" value="1"/>
</dbReference>
<protein>
    <submittedName>
        <fullName evidence="2">Alpha/beta hydrolase</fullName>
    </submittedName>
</protein>
<evidence type="ECO:0000259" key="1">
    <source>
        <dbReference type="Pfam" id="PF12697"/>
    </source>
</evidence>
<dbReference type="InterPro" id="IPR052897">
    <property type="entry name" value="Sec-Metab_Biosynth_Hydrolase"/>
</dbReference>
<sequence length="245" mass="26149">MSTPSIVLVHGAWHGTWCWSSVQPALEERGFSVIAVQLPGVGAAPPGDLESDARAVRLVLDAVEGPVVVCAHSYGGIVMTEATAGAPNVVGLIYLCAFMLDVGQSLLSAVGTPPPWWSIHAEQNVIRLHEPECALYNDCTPEQTMAAMQQVRPQSLPTFAQPLRSASWHDIPSAYVVCDRDEAIPPEIQKAMATQASHVEHLDTGHSPFLSRPRELSDLIAKLAVTVLNGGGPVTNARPLAGSRR</sequence>
<dbReference type="Gene3D" id="3.40.50.1820">
    <property type="entry name" value="alpha/beta hydrolase"/>
    <property type="match status" value="1"/>
</dbReference>
<dbReference type="Pfam" id="PF12697">
    <property type="entry name" value="Abhydrolase_6"/>
    <property type="match status" value="1"/>
</dbReference>
<dbReference type="InterPro" id="IPR029058">
    <property type="entry name" value="AB_hydrolase_fold"/>
</dbReference>
<feature type="domain" description="AB hydrolase-1" evidence="1">
    <location>
        <begin position="6"/>
        <end position="218"/>
    </location>
</feature>
<dbReference type="EMBL" id="CP089983">
    <property type="protein sequence ID" value="WXB00442.1"/>
    <property type="molecule type" value="Genomic_DNA"/>
</dbReference>
<keyword evidence="3" id="KW-1185">Reference proteome</keyword>
<dbReference type="PANTHER" id="PTHR37017:SF11">
    <property type="entry name" value="ESTERASE_LIPASE_THIOESTERASE DOMAIN-CONTAINING PROTEIN"/>
    <property type="match status" value="1"/>
</dbReference>
<gene>
    <name evidence="2" type="ORF">LVJ94_26400</name>
</gene>
<dbReference type="InterPro" id="IPR000073">
    <property type="entry name" value="AB_hydrolase_1"/>
</dbReference>
<dbReference type="RefSeq" id="WP_394830042.1">
    <property type="nucleotide sequence ID" value="NZ_CP089929.1"/>
</dbReference>
<organism evidence="2 3">
    <name type="scientific">Pendulispora rubella</name>
    <dbReference type="NCBI Taxonomy" id="2741070"/>
    <lineage>
        <taxon>Bacteria</taxon>
        <taxon>Pseudomonadati</taxon>
        <taxon>Myxococcota</taxon>
        <taxon>Myxococcia</taxon>
        <taxon>Myxococcales</taxon>
        <taxon>Sorangiineae</taxon>
        <taxon>Pendulisporaceae</taxon>
        <taxon>Pendulispora</taxon>
    </lineage>
</organism>
<dbReference type="Proteomes" id="UP001374803">
    <property type="component" value="Chromosome"/>
</dbReference>
<evidence type="ECO:0000313" key="3">
    <source>
        <dbReference type="Proteomes" id="UP001374803"/>
    </source>
</evidence>
<dbReference type="SUPFAM" id="SSF53474">
    <property type="entry name" value="alpha/beta-Hydrolases"/>
    <property type="match status" value="1"/>
</dbReference>
<accession>A0ABZ2KP46</accession>
<evidence type="ECO:0000313" key="2">
    <source>
        <dbReference type="EMBL" id="WXB00442.1"/>
    </source>
</evidence>
<keyword evidence="2" id="KW-0378">Hydrolase</keyword>